<evidence type="ECO:0000313" key="2">
    <source>
        <dbReference type="Proteomes" id="UP000033725"/>
    </source>
</evidence>
<accession>A0A0F0KPQ7</accession>
<evidence type="ECO:0000313" key="1">
    <source>
        <dbReference type="EMBL" id="KJL22439.1"/>
    </source>
</evidence>
<comment type="caution">
    <text evidence="1">The sequence shown here is derived from an EMBL/GenBank/DDBJ whole genome shotgun (WGS) entry which is preliminary data.</text>
</comment>
<dbReference type="AlphaFoldDB" id="A0A0F0KPQ7"/>
<dbReference type="Proteomes" id="UP000033725">
    <property type="component" value="Unassembled WGS sequence"/>
</dbReference>
<protein>
    <submittedName>
        <fullName evidence="1">Uncharacterized protein</fullName>
    </submittedName>
</protein>
<proteinExistence type="predicted"/>
<reference evidence="1 2" key="1">
    <citation type="submission" date="2015-02" db="EMBL/GenBank/DDBJ databases">
        <title>Draft genome sequences of ten Microbacterium spp. with emphasis on heavy metal contaminated environments.</title>
        <authorList>
            <person name="Corretto E."/>
        </authorList>
    </citation>
    <scope>NUCLEOTIDE SEQUENCE [LARGE SCALE GENOMIC DNA]</scope>
    <source>
        <strain evidence="1 2">BEL163</strain>
    </source>
</reference>
<sequence length="132" mass="14525">MDPRRQARGHRLGSEGIVTELLGSGRVIERDNDEDTYGWRPDGSATVIEFARATEEVADNVADALLASLRSQGQLFLDDEDASDDLSREARIELALDFVDDNRYGGWEGTWFPMPAGGALLAAEVRLGWSEV</sequence>
<dbReference type="EMBL" id="JYIV01000025">
    <property type="protein sequence ID" value="KJL22439.1"/>
    <property type="molecule type" value="Genomic_DNA"/>
</dbReference>
<name>A0A0F0KPQ7_9MICO</name>
<dbReference type="RefSeq" id="WP_045263657.1">
    <property type="nucleotide sequence ID" value="NZ_JYIV01000025.1"/>
</dbReference>
<organism evidence="1 2">
    <name type="scientific">Microbacterium oxydans</name>
    <dbReference type="NCBI Taxonomy" id="82380"/>
    <lineage>
        <taxon>Bacteria</taxon>
        <taxon>Bacillati</taxon>
        <taxon>Actinomycetota</taxon>
        <taxon>Actinomycetes</taxon>
        <taxon>Micrococcales</taxon>
        <taxon>Microbacteriaceae</taxon>
        <taxon>Microbacterium</taxon>
    </lineage>
</organism>
<dbReference type="PATRIC" id="fig|82380.10.peg.1760"/>
<gene>
    <name evidence="1" type="ORF">RN51_01751</name>
</gene>